<proteinExistence type="predicted"/>
<comment type="caution">
    <text evidence="2">The sequence shown here is derived from an EMBL/GenBank/DDBJ whole genome shotgun (WGS) entry which is preliminary data.</text>
</comment>
<dbReference type="AlphaFoldDB" id="A0A2P4XD06"/>
<protein>
    <submittedName>
        <fullName evidence="2">Uncharacterized protein</fullName>
    </submittedName>
</protein>
<dbReference type="EMBL" id="NCKW01011483">
    <property type="protein sequence ID" value="POM63430.1"/>
    <property type="molecule type" value="Genomic_DNA"/>
</dbReference>
<reference evidence="2 3" key="1">
    <citation type="journal article" date="2017" name="Genome Biol. Evol.">
        <title>Phytophthora megakarya and P. palmivora, closely related causal agents of cacao black pod rot, underwent increases in genome sizes and gene numbers by different mechanisms.</title>
        <authorList>
            <person name="Ali S.S."/>
            <person name="Shao J."/>
            <person name="Lary D.J."/>
            <person name="Kronmiller B."/>
            <person name="Shen D."/>
            <person name="Strem M.D."/>
            <person name="Amoako-Attah I."/>
            <person name="Akrofi A.Y."/>
            <person name="Begoude B.A."/>
            <person name="Ten Hoopen G.M."/>
            <person name="Coulibaly K."/>
            <person name="Kebe B.I."/>
            <person name="Melnick R.L."/>
            <person name="Guiltinan M.J."/>
            <person name="Tyler B.M."/>
            <person name="Meinhardt L.W."/>
            <person name="Bailey B.A."/>
        </authorList>
    </citation>
    <scope>NUCLEOTIDE SEQUENCE [LARGE SCALE GENOMIC DNA]</scope>
    <source>
        <strain evidence="3">sbr112.9</strain>
    </source>
</reference>
<feature type="non-terminal residue" evidence="2">
    <location>
        <position position="773"/>
    </location>
</feature>
<feature type="region of interest" description="Disordered" evidence="1">
    <location>
        <begin position="23"/>
        <end position="48"/>
    </location>
</feature>
<accession>A0A2P4XD06</accession>
<gene>
    <name evidence="2" type="ORF">PHPALM_21166</name>
</gene>
<feature type="region of interest" description="Disordered" evidence="1">
    <location>
        <begin position="689"/>
        <end position="773"/>
    </location>
</feature>
<organism evidence="2 3">
    <name type="scientific">Phytophthora palmivora</name>
    <dbReference type="NCBI Taxonomy" id="4796"/>
    <lineage>
        <taxon>Eukaryota</taxon>
        <taxon>Sar</taxon>
        <taxon>Stramenopiles</taxon>
        <taxon>Oomycota</taxon>
        <taxon>Peronosporomycetes</taxon>
        <taxon>Peronosporales</taxon>
        <taxon>Peronosporaceae</taxon>
        <taxon>Phytophthora</taxon>
    </lineage>
</organism>
<evidence type="ECO:0000313" key="3">
    <source>
        <dbReference type="Proteomes" id="UP000237271"/>
    </source>
</evidence>
<feature type="compositionally biased region" description="Acidic residues" evidence="1">
    <location>
        <begin position="764"/>
        <end position="773"/>
    </location>
</feature>
<feature type="compositionally biased region" description="Acidic residues" evidence="1">
    <location>
        <begin position="725"/>
        <end position="736"/>
    </location>
</feature>
<evidence type="ECO:0000313" key="2">
    <source>
        <dbReference type="EMBL" id="POM63430.1"/>
    </source>
</evidence>
<feature type="region of interest" description="Disordered" evidence="1">
    <location>
        <begin position="103"/>
        <end position="135"/>
    </location>
</feature>
<sequence>MDEFQRSLAKMEEFRGVAPVLGLSSDKTHRGKLAPPSTGSRKKSLNGSFRTRRLKEIKVDNAEVFNRIRKSVSHYSNDDLKRDWQKNVSYLSSISEFPNALVSGHKQQNTDAESRSCFGPSPRRPSFLSTANRPEPLPSIPIVVHPIKSIPSSPKKLQLNIAPAFRSLRKAMPQQPSLPPISTTHTILNVSGVAELKSIASDKLLSPRGRNTCPGGPGMDDHFTESTLGRSIPYRSSTADASTKFIGDLCGRQPEVSGDAKYQLLKTGRFVGGTYLVLTVFCGDGVTNPYGFDVIAYHGELQCEYKLSITKEMTHELLDRSSSSSKAAETAAAAGTNLCMQEIARNICNHINFALLGLDEGEMIFLAPSLSRKSDQAMRFDVSPDLVAFCLHQTVEITRDEYQEEIAHICINTPYSKLFSPFDVKLFDENRWRYGYNQTYYKFSGHGHFASFQVYASIAQGLKVEVSVDELYDIILDSSQNQQRTLSMERMVVAAIQHLHIISVPCHDDPDAVRNELIVNSHVNTQLRPCSSRAVGTATLEKKRSRQQFPHSTSQLFTLPTRTVILIQSGLIWRNCYFLAEVSLDHVEDEAYTEIWSHHLQQRKLIQNITCDLIVSVFNSNSGRSTSRRLSPQKVCSMLERLNTFSSTIKPTTGEIISEQHTFARYLLTFLQLDVDLFGQEILPRATTWEDGNISEGDESAESDANDEEWLNDKAELSAGIEPQNTDEEEERDEADANFSSYANQDEHDMNEDLEDPKTLEQTIENDNDIDMK</sequence>
<keyword evidence="3" id="KW-1185">Reference proteome</keyword>
<evidence type="ECO:0000256" key="1">
    <source>
        <dbReference type="SAM" id="MobiDB-lite"/>
    </source>
</evidence>
<dbReference type="OrthoDB" id="2163395at2759"/>
<dbReference type="Proteomes" id="UP000237271">
    <property type="component" value="Unassembled WGS sequence"/>
</dbReference>
<feature type="compositionally biased region" description="Acidic residues" evidence="1">
    <location>
        <begin position="696"/>
        <end position="710"/>
    </location>
</feature>
<name>A0A2P4XD06_9STRA</name>